<dbReference type="Proteomes" id="UP000606274">
    <property type="component" value="Unassembled WGS sequence"/>
</dbReference>
<name>A0A8T0BB16_SILME</name>
<gene>
    <name evidence="2" type="ORF">HF521_021297</name>
</gene>
<reference evidence="2" key="1">
    <citation type="submission" date="2020-08" db="EMBL/GenBank/DDBJ databases">
        <title>Chromosome-level assembly of Southern catfish (Silurus meridionalis) provides insights into visual adaptation to the nocturnal and benthic lifestyles.</title>
        <authorList>
            <person name="Zhang Y."/>
            <person name="Wang D."/>
            <person name="Peng Z."/>
        </authorList>
    </citation>
    <scope>NUCLEOTIDE SEQUENCE</scope>
    <source>
        <strain evidence="2">SWU-2019-XX</strain>
        <tissue evidence="2">Muscle</tissue>
    </source>
</reference>
<dbReference type="PANTHER" id="PTHR33198:SF20">
    <property type="entry name" value="RETROTRANSPOSON GAG DOMAIN-CONTAINING PROTEIN"/>
    <property type="match status" value="1"/>
</dbReference>
<keyword evidence="3" id="KW-1185">Reference proteome</keyword>
<accession>A0A8T0BB16</accession>
<feature type="region of interest" description="Disordered" evidence="1">
    <location>
        <begin position="363"/>
        <end position="392"/>
    </location>
</feature>
<dbReference type="AlphaFoldDB" id="A0A8T0BB16"/>
<sequence>MTSSQFDHPKIDWDAPDLFQEFERFRSHVTFVFDGPLSEQTAKQRAGWLGTWIGEQGREIYRTLHWGEGEKDDPSKVLDKFGTYIRPRKNKRIARHRFKQRKQGVTEGFDHFVKDLRLLLMDCKFGDLDDMLIDAIIAGVREKRVQERLLDKGEDLPLPKAIEIAQQFELSQKQIKIVREEESQVQAVKTHSISGTKENVQQRLCMLILSQTEPLGGSMPKRSINTVSVQLPSESEDDEMLSINITQTHEHSDDKWTADIEILSQKVPFRIDTGARCNTLTLSSYQALLHDGELKCSNRVLKSYSNHKLKPIAVVDLLAKYKDSEILAEFEIVDISQENVLSGATAEALGLVMRLDALQPTNKENKTHYGHTTTEQKMPAGLDDYPELTRTT</sequence>
<dbReference type="PANTHER" id="PTHR33198">
    <property type="entry name" value="ANK_REP_REGION DOMAIN-CONTAINING PROTEIN-RELATED"/>
    <property type="match status" value="1"/>
</dbReference>
<proteinExistence type="predicted"/>
<protein>
    <submittedName>
        <fullName evidence="2">Uncharacterized protein</fullName>
    </submittedName>
</protein>
<evidence type="ECO:0000256" key="1">
    <source>
        <dbReference type="SAM" id="MobiDB-lite"/>
    </source>
</evidence>
<comment type="caution">
    <text evidence="2">The sequence shown here is derived from an EMBL/GenBank/DDBJ whole genome shotgun (WGS) entry which is preliminary data.</text>
</comment>
<organism evidence="2 3">
    <name type="scientific">Silurus meridionalis</name>
    <name type="common">Southern catfish</name>
    <name type="synonym">Silurus soldatovi meridionalis</name>
    <dbReference type="NCBI Taxonomy" id="175797"/>
    <lineage>
        <taxon>Eukaryota</taxon>
        <taxon>Metazoa</taxon>
        <taxon>Chordata</taxon>
        <taxon>Craniata</taxon>
        <taxon>Vertebrata</taxon>
        <taxon>Euteleostomi</taxon>
        <taxon>Actinopterygii</taxon>
        <taxon>Neopterygii</taxon>
        <taxon>Teleostei</taxon>
        <taxon>Ostariophysi</taxon>
        <taxon>Siluriformes</taxon>
        <taxon>Siluridae</taxon>
        <taxon>Silurus</taxon>
    </lineage>
</organism>
<evidence type="ECO:0000313" key="3">
    <source>
        <dbReference type="Proteomes" id="UP000606274"/>
    </source>
</evidence>
<dbReference type="EMBL" id="JABFDY010000008">
    <property type="protein sequence ID" value="KAF7704225.1"/>
    <property type="molecule type" value="Genomic_DNA"/>
</dbReference>
<evidence type="ECO:0000313" key="2">
    <source>
        <dbReference type="EMBL" id="KAF7704225.1"/>
    </source>
</evidence>